<dbReference type="Gene3D" id="3.40.366.10">
    <property type="entry name" value="Malonyl-Coenzyme A Acyl Carrier Protein, domain 2"/>
    <property type="match status" value="4"/>
</dbReference>
<dbReference type="InterPro" id="IPR002364">
    <property type="entry name" value="Quin_OxRdtase/zeta-crystal_CS"/>
</dbReference>
<dbReference type="PROSITE" id="PS52004">
    <property type="entry name" value="KS3_2"/>
    <property type="match status" value="4"/>
</dbReference>
<feature type="region of interest" description="N-terminal hotdog fold" evidence="9">
    <location>
        <begin position="6562"/>
        <end position="6686"/>
    </location>
</feature>
<keyword evidence="4" id="KW-0597">Phosphoprotein</keyword>
<dbReference type="GO" id="GO:0033068">
    <property type="term" value="P:macrolide biosynthetic process"/>
    <property type="evidence" value="ECO:0007669"/>
    <property type="project" value="UniProtKB-ARBA"/>
</dbReference>
<dbReference type="InterPro" id="IPR020843">
    <property type="entry name" value="ER"/>
</dbReference>
<evidence type="ECO:0000256" key="2">
    <source>
        <dbReference type="ARBA" id="ARBA00004792"/>
    </source>
</evidence>
<dbReference type="Gene3D" id="6.10.140.1830">
    <property type="match status" value="1"/>
</dbReference>
<dbReference type="CDD" id="cd08956">
    <property type="entry name" value="KR_3_FAS_SDR_x"/>
    <property type="match status" value="3"/>
</dbReference>
<evidence type="ECO:0000259" key="11">
    <source>
        <dbReference type="PROSITE" id="PS50075"/>
    </source>
</evidence>
<feature type="active site" description="Proton acceptor; for dehydratase activity" evidence="9">
    <location>
        <position position="955"/>
    </location>
</feature>
<evidence type="ECO:0000256" key="1">
    <source>
        <dbReference type="ARBA" id="ARBA00001957"/>
    </source>
</evidence>
<dbReference type="Proteomes" id="UP001231701">
    <property type="component" value="Chromosome"/>
</dbReference>
<dbReference type="GO" id="GO:0004315">
    <property type="term" value="F:3-oxoacyl-[acyl-carrier-protein] synthase activity"/>
    <property type="evidence" value="ECO:0007669"/>
    <property type="project" value="InterPro"/>
</dbReference>
<dbReference type="Pfam" id="PF00109">
    <property type="entry name" value="ketoacyl-synt"/>
    <property type="match status" value="4"/>
</dbReference>
<dbReference type="InterPro" id="IPR032821">
    <property type="entry name" value="PKS_assoc"/>
</dbReference>
<dbReference type="SMART" id="SM00827">
    <property type="entry name" value="PKS_AT"/>
    <property type="match status" value="4"/>
</dbReference>
<dbReference type="GeneID" id="90940662"/>
<feature type="active site" description="Proton donor; for dehydratase activity" evidence="9">
    <location>
        <position position="6754"/>
    </location>
</feature>
<accession>A0AAX3ZBM9</accession>
<dbReference type="InterPro" id="IPR011032">
    <property type="entry name" value="GroES-like_sf"/>
</dbReference>
<evidence type="ECO:0000256" key="6">
    <source>
        <dbReference type="ARBA" id="ARBA00023194"/>
    </source>
</evidence>
<evidence type="ECO:0000256" key="10">
    <source>
        <dbReference type="SAM" id="MobiDB-lite"/>
    </source>
</evidence>
<feature type="domain" description="Carrier" evidence="11">
    <location>
        <begin position="7665"/>
        <end position="7740"/>
    </location>
</feature>
<feature type="domain" description="Ketosynthase family 3 (KS3)" evidence="12">
    <location>
        <begin position="2082"/>
        <end position="2508"/>
    </location>
</feature>
<dbReference type="SMART" id="SM00829">
    <property type="entry name" value="PKS_ER"/>
    <property type="match status" value="3"/>
</dbReference>
<evidence type="ECO:0000256" key="4">
    <source>
        <dbReference type="ARBA" id="ARBA00022553"/>
    </source>
</evidence>
<evidence type="ECO:0000259" key="13">
    <source>
        <dbReference type="PROSITE" id="PS52019"/>
    </source>
</evidence>
<dbReference type="InterPro" id="IPR049552">
    <property type="entry name" value="PKS_DH_N"/>
</dbReference>
<dbReference type="CDD" id="cd05195">
    <property type="entry name" value="enoyl_red"/>
    <property type="match status" value="3"/>
</dbReference>
<dbReference type="PROSITE" id="PS00606">
    <property type="entry name" value="KS3_1"/>
    <property type="match status" value="4"/>
</dbReference>
<dbReference type="InterPro" id="IPR050091">
    <property type="entry name" value="PKS_NRPS_Biosynth_Enz"/>
</dbReference>
<keyword evidence="6" id="KW-0045">Antibiotic biosynthesis</keyword>
<dbReference type="InterPro" id="IPR009081">
    <property type="entry name" value="PP-bd_ACP"/>
</dbReference>
<dbReference type="InterPro" id="IPR057326">
    <property type="entry name" value="KR_dom"/>
</dbReference>
<dbReference type="SUPFAM" id="SSF52151">
    <property type="entry name" value="FabD/lysophospholipase-like"/>
    <property type="match status" value="4"/>
</dbReference>
<dbReference type="InterPro" id="IPR001227">
    <property type="entry name" value="Ac_transferase_dom_sf"/>
</dbReference>
<dbReference type="InterPro" id="IPR055123">
    <property type="entry name" value="SpnB-like_Rossmann"/>
</dbReference>
<feature type="domain" description="Ketosynthase family 3 (KS3)" evidence="12">
    <location>
        <begin position="5676"/>
        <end position="6102"/>
    </location>
</feature>
<dbReference type="Pfam" id="PF13602">
    <property type="entry name" value="ADH_zinc_N_2"/>
    <property type="match status" value="3"/>
</dbReference>
<feature type="region of interest" description="C-terminal hotdog fold" evidence="9">
    <location>
        <begin position="3105"/>
        <end position="3236"/>
    </location>
</feature>
<dbReference type="InterPro" id="IPR013154">
    <property type="entry name" value="ADH-like_N"/>
</dbReference>
<dbReference type="SMART" id="SM01294">
    <property type="entry name" value="PKS_PP_betabranch"/>
    <property type="match status" value="4"/>
</dbReference>
<feature type="active site" description="Proton acceptor; for dehydratase activity" evidence="9">
    <location>
        <position position="6594"/>
    </location>
</feature>
<dbReference type="SUPFAM" id="SSF55048">
    <property type="entry name" value="Probable ACP-binding domain of malonyl-CoA ACP transacylase"/>
    <property type="match status" value="4"/>
</dbReference>
<dbReference type="Pfam" id="PF14765">
    <property type="entry name" value="PS-DH"/>
    <property type="match status" value="3"/>
</dbReference>
<dbReference type="CDD" id="cd00833">
    <property type="entry name" value="PKS"/>
    <property type="match status" value="4"/>
</dbReference>
<feature type="active site" description="Proton donor; for dehydratase activity" evidence="9">
    <location>
        <position position="3160"/>
    </location>
</feature>
<dbReference type="InterPro" id="IPR041618">
    <property type="entry name" value="PKS_DE"/>
</dbReference>
<feature type="region of interest" description="N-terminal hotdog fold" evidence="9">
    <location>
        <begin position="2968"/>
        <end position="3093"/>
    </location>
</feature>
<dbReference type="InterPro" id="IPR006162">
    <property type="entry name" value="Ppantetheine_attach_site"/>
</dbReference>
<feature type="domain" description="Ketosynthase family 3 (KS3)" evidence="12">
    <location>
        <begin position="34"/>
        <end position="460"/>
    </location>
</feature>
<dbReference type="InterPro" id="IPR016036">
    <property type="entry name" value="Malonyl_transacylase_ACP-bd"/>
</dbReference>
<feature type="domain" description="Ketosynthase family 3 (KS3)" evidence="12">
    <location>
        <begin position="4143"/>
        <end position="4569"/>
    </location>
</feature>
<dbReference type="InterPro" id="IPR020807">
    <property type="entry name" value="PKS_DH"/>
</dbReference>
<dbReference type="GO" id="GO:0008270">
    <property type="term" value="F:zinc ion binding"/>
    <property type="evidence" value="ECO:0007669"/>
    <property type="project" value="InterPro"/>
</dbReference>
<dbReference type="InterPro" id="IPR020806">
    <property type="entry name" value="PKS_PP-bd"/>
</dbReference>
<dbReference type="SMART" id="SM00826">
    <property type="entry name" value="PKS_DH"/>
    <property type="match status" value="3"/>
</dbReference>
<dbReference type="FunFam" id="3.40.366.10:FF:000002">
    <property type="entry name" value="Probable polyketide synthase 2"/>
    <property type="match status" value="4"/>
</dbReference>
<feature type="region of interest" description="N-terminal hotdog fold" evidence="9">
    <location>
        <begin position="923"/>
        <end position="1047"/>
    </location>
</feature>
<dbReference type="GO" id="GO:0004312">
    <property type="term" value="F:fatty acid synthase activity"/>
    <property type="evidence" value="ECO:0007669"/>
    <property type="project" value="TreeGrafter"/>
</dbReference>
<feature type="active site" description="Proton acceptor; for dehydratase activity" evidence="9">
    <location>
        <position position="3000"/>
    </location>
</feature>
<dbReference type="EMBL" id="CP121271">
    <property type="protein sequence ID" value="WMC84307.1"/>
    <property type="molecule type" value="Genomic_DNA"/>
</dbReference>
<name>A0AAX3ZBM9_STRRO</name>
<evidence type="ECO:0000256" key="7">
    <source>
        <dbReference type="ARBA" id="ARBA00023268"/>
    </source>
</evidence>
<feature type="domain" description="PKS/mFAS DH" evidence="13">
    <location>
        <begin position="2968"/>
        <end position="3236"/>
    </location>
</feature>
<evidence type="ECO:0000256" key="5">
    <source>
        <dbReference type="ARBA" id="ARBA00022679"/>
    </source>
</evidence>
<dbReference type="InterPro" id="IPR020841">
    <property type="entry name" value="PKS_Beta-ketoAc_synthase_dom"/>
</dbReference>
<comment type="pathway">
    <text evidence="2">Antibiotic biosynthesis.</text>
</comment>
<dbReference type="GO" id="GO:0016491">
    <property type="term" value="F:oxidoreductase activity"/>
    <property type="evidence" value="ECO:0007669"/>
    <property type="project" value="InterPro"/>
</dbReference>
<dbReference type="InterPro" id="IPR013968">
    <property type="entry name" value="PKS_KR"/>
</dbReference>
<dbReference type="Gene3D" id="3.90.180.10">
    <property type="entry name" value="Medium-chain alcohol dehydrogenases, catalytic domain"/>
    <property type="match status" value="3"/>
</dbReference>
<dbReference type="Gene3D" id="3.40.47.10">
    <property type="match status" value="4"/>
</dbReference>
<dbReference type="SMART" id="SM00823">
    <property type="entry name" value="PKS_PP"/>
    <property type="match status" value="4"/>
</dbReference>
<dbReference type="InterPro" id="IPR042104">
    <property type="entry name" value="PKS_dehydratase_sf"/>
</dbReference>
<dbReference type="Pfam" id="PF08240">
    <property type="entry name" value="ADH_N"/>
    <property type="match status" value="3"/>
</dbReference>
<dbReference type="SUPFAM" id="SSF51735">
    <property type="entry name" value="NAD(P)-binding Rossmann-fold domains"/>
    <property type="match status" value="11"/>
</dbReference>
<feature type="active site" description="Proton donor; for dehydratase activity" evidence="9">
    <location>
        <position position="1114"/>
    </location>
</feature>
<gene>
    <name evidence="14" type="ORF">P7W03_01515</name>
</gene>
<dbReference type="Pfam" id="PF08659">
    <property type="entry name" value="KR"/>
    <property type="match status" value="4"/>
</dbReference>
<feature type="region of interest" description="Disordered" evidence="10">
    <location>
        <begin position="5469"/>
        <end position="5488"/>
    </location>
</feature>
<dbReference type="PROSITE" id="PS01162">
    <property type="entry name" value="QOR_ZETA_CRYSTAL"/>
    <property type="match status" value="3"/>
</dbReference>
<dbReference type="CDD" id="cd08952">
    <property type="entry name" value="KR_1_SDR_x"/>
    <property type="match status" value="1"/>
</dbReference>
<dbReference type="Pfam" id="PF21089">
    <property type="entry name" value="PKS_DH_N"/>
    <property type="match status" value="3"/>
</dbReference>
<dbReference type="SUPFAM" id="SSF47336">
    <property type="entry name" value="ACP-like"/>
    <property type="match status" value="4"/>
</dbReference>
<dbReference type="InterPro" id="IPR016035">
    <property type="entry name" value="Acyl_Trfase/lysoPLipase"/>
</dbReference>
<dbReference type="InterPro" id="IPR036736">
    <property type="entry name" value="ACP-like_sf"/>
</dbReference>
<evidence type="ECO:0000256" key="8">
    <source>
        <dbReference type="ARBA" id="ARBA00023315"/>
    </source>
</evidence>
<feature type="domain" description="PKS/mFAS DH" evidence="13">
    <location>
        <begin position="923"/>
        <end position="1190"/>
    </location>
</feature>
<evidence type="ECO:0000256" key="3">
    <source>
        <dbReference type="ARBA" id="ARBA00022450"/>
    </source>
</evidence>
<dbReference type="InterPro" id="IPR049900">
    <property type="entry name" value="PKS_mFAS_DH"/>
</dbReference>
<dbReference type="Pfam" id="PF02801">
    <property type="entry name" value="Ketoacyl-synt_C"/>
    <property type="match status" value="4"/>
</dbReference>
<dbReference type="PROSITE" id="PS52019">
    <property type="entry name" value="PKS_MFAS_DH"/>
    <property type="match status" value="3"/>
</dbReference>
<evidence type="ECO:0000313" key="14">
    <source>
        <dbReference type="EMBL" id="WMC84307.1"/>
    </source>
</evidence>
<feature type="domain" description="PKS/mFAS DH" evidence="13">
    <location>
        <begin position="6562"/>
        <end position="6831"/>
    </location>
</feature>
<feature type="domain" description="Carrier" evidence="11">
    <location>
        <begin position="1989"/>
        <end position="2064"/>
    </location>
</feature>
<dbReference type="FunFam" id="3.40.47.10:FF:000019">
    <property type="entry name" value="Polyketide synthase type I"/>
    <property type="match status" value="4"/>
</dbReference>
<dbReference type="Pfam" id="PF18369">
    <property type="entry name" value="PKS_DE"/>
    <property type="match status" value="1"/>
</dbReference>
<dbReference type="SMART" id="SM00822">
    <property type="entry name" value="PKS_KR"/>
    <property type="match status" value="4"/>
</dbReference>
<dbReference type="SMART" id="SM00825">
    <property type="entry name" value="PKS_KS"/>
    <property type="match status" value="4"/>
</dbReference>
<dbReference type="GO" id="GO:0031177">
    <property type="term" value="F:phosphopantetheine binding"/>
    <property type="evidence" value="ECO:0007669"/>
    <property type="project" value="InterPro"/>
</dbReference>
<dbReference type="NCBIfam" id="NF045894">
    <property type="entry name" value="PKS_plus_SDR"/>
    <property type="match status" value="1"/>
</dbReference>
<dbReference type="FunFam" id="3.40.50.720:FF:000209">
    <property type="entry name" value="Polyketide synthase Pks12"/>
    <property type="match status" value="3"/>
</dbReference>
<dbReference type="Pfam" id="PF00698">
    <property type="entry name" value="Acyl_transf_1"/>
    <property type="match status" value="4"/>
</dbReference>
<comment type="cofactor">
    <cofactor evidence="1">
        <name>pantetheine 4'-phosphate</name>
        <dbReference type="ChEBI" id="CHEBI:47942"/>
    </cofactor>
</comment>
<dbReference type="Pfam" id="PF00550">
    <property type="entry name" value="PP-binding"/>
    <property type="match status" value="4"/>
</dbReference>
<dbReference type="PROSITE" id="PS50075">
    <property type="entry name" value="CARRIER"/>
    <property type="match status" value="4"/>
</dbReference>
<feature type="region of interest" description="C-terminal hotdog fold" evidence="9">
    <location>
        <begin position="6698"/>
        <end position="6831"/>
    </location>
</feature>
<evidence type="ECO:0000313" key="15">
    <source>
        <dbReference type="Proteomes" id="UP001231701"/>
    </source>
</evidence>
<dbReference type="RefSeq" id="WP_306691483.1">
    <property type="nucleotide sequence ID" value="NZ_CP121271.1"/>
</dbReference>
<dbReference type="PROSITE" id="PS00012">
    <property type="entry name" value="PHOSPHOPANTETHEINE"/>
    <property type="match status" value="3"/>
</dbReference>
<dbReference type="InterPro" id="IPR014043">
    <property type="entry name" value="Acyl_transferase_dom"/>
</dbReference>
<feature type="domain" description="Carrier" evidence="11">
    <location>
        <begin position="5582"/>
        <end position="5657"/>
    </location>
</feature>
<sequence length="7826" mass="816417">MTTPSEKVVEALRASLKETERLRRQNRELAAAASEPIAVVAMSCRYPGGVNSPEDLWDLVSSGTDAVSGFPTDRGWDLDALRDAGVDARGHSVSQQGGFLDGVADFDAGFFGVSPREAVSMDPQQRLLLETTWETIERAGIDPRRLRSSPTGVFVGTNGQDYAYLLIRSLSDATGDIGTGIAASATSGRLSYTLGLEGPAVTVDTACSSSLVALHAATHALRAGECTLALAGGVNVMSAPGSLMEFSRQGGLAGDGRCKAFSDEADGTGWSEGVGMLLLEKLSDARRNGHPVLAVIRGSAVNQDGASNGFTAPNGPAQQRVIRQALDSAGLTPADVDAVEAHGTGTPLGDPIEAQALLATYGQDRDPEQPLLLGSVKSNIGHAQAAAGVAGVIKMVMAMRHGVLPKTLHVDHPSRHVDWSSGSVRLLTDRTDWPETGRPRRAGVSSFGISGTNAHVVLEQAEPAAEPEPSAAPEPDGALVPAVVPWPVSARTETALDDQITRLTALTGATPLDIGHSLATGRSTFEHRAVLLTGVDGTTTEAARGHATARTLAVLFSGQGSQRAGMGRELHARFPVFAAALDETCALFDPHLDRPLRDVLFAGRRTPEAALLDSTGYTQPALFAFEVALYRLVESWGVTPEFVAGHSVGEIAAAHVAGVFSLEDACALVAARARLMQELPAGGAMVAVRASEAEVAPLLTRQVALGAVNGPDSVVLSGEEGEVLALAAGFVTRGRKTQRLSVSHAFHSPLMEPMLAEFRRVAESLTYHEPLLPVVSNVTGTLDDEHRLSTPEYWVDHVRATVRFSDGVRALADAGADAFVELGPDGVLTALAQQSLDTGTDTDTGALAVAALRKDRAEERCLLTALARLHTAGVDVDWSACFHGTGARRTDLPTYAWQHERYWPVLMAAAGDVSAAGLVSAEHPLLGAAVSLAGTDGVLFTGRLSAQTHPWLMDHTVGGMAAFPATGFLELAVRAGDQVGCDRVDELTLAKPLVLTENSAAVVQVWVGAPDENGARPVTVYSQAVDDPEQRWTEHASGLLAEGERTAGFDATVWPPRGAVAADLEGFYERTEYGPVFQGLRAVWTRADEAFVEVALPAQVDDAEYYGMHPALLDAAVQSVGFAGLGDGKKLVPFSWSGVCLHAGGASVVRVRVARTGEDTVSIAAVDVEGAPVLSAESLSLRAPSTPHAPALHRGAQEGLLRLEWLPVPDDTATTAVHPVTLGAGTSWPTPVTTLAEAAALTPAPDLVLVPLDTPDGDTPAAAHTLTAHALGLVRQWLELDAPGTARLVFVTRGAVAAGSDGTVRDLAAAAAHGLVRGAEAENPGRFALLDLDAGTDAPADGVLARLPALLADGDTQFAVRDDTVLVPRLARLTTGAGLLPVPGLPWRLDNTTPGRIDGLALVPCPEVLEAPVGRQVRVEVRAAGLNFRDVLNALGMYPGEAGLLGSEATGVVTAVGPEVTGLAVGDRVMGMVPGGLADTALVDERYLSVVPADWDDETAASVPLVFLTALYAFRDLAGLSAGERVLIHAGAGGVGMAAVQLARHLGAEVFATASEGKWDVLRGMGLDGDHIASSRDVGFEEKFRAVTGGRGMDVVLNALAGEFVDASLRITASGGRFLEMGKTDIRDPETVGGGVRYRAFDLGEAGPERIHEMLRDLVGLFIDGALSPLPVRVWDVRRAREAFRFMSQARHVGKIVLTMPSRWNPEGTVLVTGGTGGLGRVLARHLVESRGVRRLLLVSRRGPAAVGVDALCAELEGLGAVVEVRACDVADRAQVEGLLASVPAEYPLTAVVHTAGVLDDGVVTSLSGERLSGVLRPKVDAAWHLHALTRGSGLAAFVVFSSVSGVMGSAGQANYAAANVFLDALAQRRAAEGLPGLSLAWGAWEQTVGMTGTLSETEMQRIAASGAAPLPVERGLTLFDTATGSDEPLVVAVGATSGDSRMPGEVPPLLRNLVRGTRRTAATAGGGASTAAALARRLLDMPADERVRHTVELVRAEAAAVLGHSSAKAVEPGREFRELGVDSLTAVELRNRLTTVTGLRLSATLVFDYPTPHGLAEHLVGELLDEHGETGTPVVAADVAEDPVVIVGMACRMPGGIATPDDLWRMLADGEDRITDFPTDRGWDLNALFGGGHDSRGVSATRRGGFLQDVGGFDAGFFGISPREALAMDPQQRLLLETSWEAFERAGIDPAGLRGSATGIFVGTTGQDYANLVMTSREDVEGHASTGLATSVISGRVSYALGLEGPALTVDTACSSSLVALHLAAQSLRSGESSLALAGGVTILSTPMNFSGFTRQGGLAGDGLCKAFADAADGTGWSEGVGLLVLERLSDARRNGHEVLAVLRGSAINQDGASNGLTAPNGPSQQRVIRQALAGAGLAAIDVDAVEAHGTGTTLGDPIEAQALLATYGKDRDPERPLLLGSIKSNIGHTQAAAGVAGVIKMVLAMRHGTLPKSLHIDRPSTHVDWEAGAVRLLTEETPWPETGRPWRAGVSSFGLSGTNAHVILEQPEPATAEPEALTDPDEPAVVPAVVPWPVSARTEEALPGQLDRITAHDASPLDLGFSLAAGRSSFEHRAVLLASVDGVGEPVEVARGRAVERSLAVLFSGQGSQRVGMGRELYARFPVFAGALDEVLSLLDPQLDRPLREVLFAEEGSEEAALVDTTGYTQPALFAFEVALYRLVESWGVVPEFVAGHSVGEIAAAYVAGVFSLEDACTLVAVRARLMQELPAGGAMVAVQATETEVVDRLTGGLSVAAVNGPESVVVAGAEAEVSALADEFASEGRKTQRLSVSHAFHSALMEPMLAEFRRVAETLAYAEPRIPIISNVTGTVAEPGRLTTPAYWVDHVSATVRFADGVRALADAGADAFLEIGPGGVLAALAQQCIDAAAGAVVVPALRKDRDEESALLTALARLHVVGTDIDWARCFEGTAARRVALPTYAFHHERYWPRPATHTGDVTGAGLRPAEHPLLGAATALAASEGVLFTGRLSLSTHPWLADHTVGGGMVLFPATGFLELAVRAGDEVGCDRVEEFTLATPLLLPDDAAVVVQVWVGAPDEGGSRRVSLYSRPADAPEETWTEHASGVLTTGAAVLPLDTSVWPPEGAVSVDLEGFYDRTEYGPVFRTIRAVWTRDEEAFVEATLPSQADDAGYYGMHPALLDAAVQSVGFAGLDDEHKLLPFLWAGVSLHAGGASVVRFRVARTAEDTVSIAAVDVEGAPVLSAESLVLRVPAATQAPATRRPELDSLLRLVWSPLPEAQGAPGTAEAPRSGDATPSFRYATVAAPGEDGAAAVLSGLTGEEDLVCVPFLGDTGDGTEGRDVPLATHTLTARALGLVQEWLAQERFADCRLVFVTRRAVQAGPGDRVEDLPAAAVWGLVRAAHSENPGRFALVDLDEATPVEDVLAQLPAPLADGDAQFAVRDGAVLVARLDRAVAGPGLLPPAEGPWRLDTTAPGNLDALTLRACPEVLEAPVGRQVRVEVRAAGLNFRDVLNALGMYPGEAGLLGAEATGVVTAVGPEVTGLAVGDRVMGMVPGGLATDALIDERFLARVPEGWSDEEAASTPLVFLTALYGLTDLAGLSAGERVLIHAGAGGVGMAAVQLARHLGAEVFATASEGKWDVLRGLGLDGDHIASSRDVGFEEKFRAVTGGRGMDVVLNALAGEFVDASLRITAPGGRFLEMGKTDIRDPETVGGGVRYRAFDLGEAGPDRTGGLLAELLALFDSGVLSPLPVRVWDVRRAREAFRFMSQAKHVGKIVLRMPSRWNPEGTVLVTGGTGGLGRVLARHLVESRGVRRLLLVSRRGPAAVGVDALCAELEGLGAVVEVRACDVADRAQVEGLLASVPAEYPLTAVVHTAGVLDDGVVTSLSGERLSGVLRPKVDAAWHLHELTRGSGLAAFVVFSSVSGVMGSAGQANYAAANVFLDALAQRRAAEGLPGLSLAWGAWEQTVGMTGTLSDTDARRMTAAAAPPLTVDQGLALWDAATVSDEPYLVPIGASGNSRMPGEVPPLLRNLVRGTRRTAATAVGGASTAAAVTRQLLDLREEERLRFAVDLVRAEAAPVLGHSSVKAIDAERDFHDLGFDSLTAVELRNRLTTATGLRLPATLVFDYPTPTVLAEHLVSALLDEQRATGTAAPVPVSAALAEDPVVIVGMACRMPGGVSSPEELWQLVMEGGEGISAFPTDRGWDLETLRRGGEGGLGRSATSEGGFLYDVADFDAGFFGISPREALAMDPQQRLLLETTWEAFERAGIDPATVRGSRTGVFVGTSGQDYTTLVMNSRQDAEGHAPTGLATSVISGRLSYTFGLEGPAVTIDTACSSSLVALHWAAHALRSGEADLALAGGVTVMSTAMGYAGFTRQGGLAPDGRCKAFADAADGTGWSEGVGMLVVERLSDAHRNGHPVLAVLRGSAVNQDGASNGLTAPNGPSQQRVIRQALAGAGLAPADVDAVEAHGTGTTLGDPIEAQALLATYGQDRPEDRPLLLGSIKSNIGHAQAAAGVAGVIKTVMALRHGVLPKSLHIDRPSTHVDWTEGDVRLLTETTAWPETGRPRRAAVSSFGISGTNAHTIIEQAPEADEPVPVAEPEAAPAVVPWPVSAKSPEALDAQLARITSVTGPTPLDVGLTLATERSTFEHRAVLLASVDGAGEPVEVARGRAVERRLSVLFSGQGSQRVGMGRDLYARFPVFAGALDEVLSLLDPQLERPLREVLFAQEGSAEAALLDTTGYTQPALFAFEVALYRLVESWGVVPEFVAGHSVGEIAAAYVAGVFSLEDACTLVAVRARLMQELPAGGAMVAVQATEAEVVDRLTGGLSVAAVNGPESVVIAGPEAEVTALADEFTAEGRKTQRLSVSHAFHSALMEPMLDAFRQVAETLEYAEPRIPIVSNVTGTVAEPGRLTTPSYWVDHVRATVRFADGVRALADAGADAFLEIGPGGVLTALTQQCIDAAAGAVVVPALRKDRDEESALLTALARLHVEGSRVDWARVFDGTGARRADLPTYAFQRARYWPDTRRPSEGVGSADPLDHAFWTAVEGEDLTGLASDLDVDTDALGAVLPALSTWRRRRRDQARVDSHRHQEAWKPLSLPANAPVPSGTWLAVVPSALAEDPWTSAVLDAVGTDVVRLTLGPEDTAGRETLAGRLRGLSADGSVLTGVVSLLALADSSEAAALQDGPGAPAVATAVLFQALLDAGVAAPLWCVTRGAVAVAASEALTAPVQAAVWGIGRVAALEHPAAWGGLVDLPAELDERTARRFAAVLAGHDGEDQVAVRASAVFGRRLVPAPDTAPDTGWEPRGTVLVTGGTGGRGAHLARRLATAGAEHLVLLSRRGPEAPGADDLRAELEGLGARATLIACDAADREALAGVLADIAADLPLTAVVHAAGVVDDGVLDELTPERYAAPHRARTVPALHLHELTRNLDLDAFVLCSSVAGTVGTAGRANLAAATAVLDALARHRRDAGLPATSVAWGAWVGDEPDAPADAQRSEGEGRPARRAIGHPAVHPDLAVAALRQAVTRPEAVTVLLDPRQPQVLDGLIGMRGNALLRDLPEARQALADAENTRDRTRSTASGLVGRLRHLPADERTGLITDLVRTHAAFVLGHPGPEAVAPDRNFRDLGFDSLTAIELPNRLALATGLRLPATTVYDYPTAQALAEHLVAELLGEQGSPALDPATAAALAEDPVVIVGMACRLPGGVRSPQDLWKMLSEGRDGIEAFPEDRGWDLATLTTGGADGRGRSATLHGGFLAGAAEFDAAFFGISPREALAMDPQQRLLLETTWEAFERSGIDPDGLRGSRTGVFVGTNGQDYSTLVMNSREDLEGHAGTGLAASVVSGRLAYTFGLEGPAVTVDTACSSSLVALHWAMQALRAGECDLAVAGGITMMSTPSAFSGFTLQNGLATDGRCKAYADAADGTGWSEGVGLLVVERLSDARRNGHEVLAVVRGSAINQDGASNGLTAPNGPSQQRVIRQALATAGLTPADVDAVEGHGTGTPLGDPIEAQALLATYGQDRDPERPLLLGSIKSNIGHTQAAAGVAGIIKTVMAMRHGVLPKSLHIDRPSTHVDWEAGAIRLLTEETAWPETGRPWRAGISSFGISGTNAHTIIEQAPEAEEPDEPVTADGPRATPSVVPWPVSAKSGQALDAQVARVTALTGAEPLDVGFSLATGRTRFDHRAVLLAGPDGAPAEVARGRAAHRGLAMLFSGQGSQRAGTGRELYARFPVFADALDEVMARLDTELARPLREVLFAPEGTPEAALLDTTGYAQPALFAVEVALFRLVESWGVTPEFVAGHSVGEIAAAHVAGVFSLEDACALVAARARLMQELPAGGAMVAVRASEAEVAPLLTPGVALGAVNGPDSVVLSGEEGEVLALAAGFVARGRKTQRLSVSHAFHSPLMEPMLAEFRRVAETLEYTEPRIPVVSNVTGTVAEPGQLTTPAYWVDHVRATVRFADGARALAEAGADAYLEIGPGGVLTALTQRVLDADERDEAVAVPALRKDRDEETALLTALAALHVSGVHVDWAAWFHGTGARRTELPTYAFQRERYWPRPAALTGDISTAGLISADHPLLGAAVPLADSEGALFTSQISLQVHPWLLDHKVGGTVIMPGTGYLEMAIRAADQVGCARVEELVLAAPMVLDEKVPTSVQVVVGAPDDDGSRSLTFYSRPSDAVDGPWTRHADGVLAVEEHSDPFETPVWPPADAASVGFDGDYSRTEYGPSFHGLRQVWVRGDEAFAEVTLPEEIAGDAQYFGMHPALLDAVQHANGYLGVGSADHPLLPFAWNGVSLHAGGATTLRVRITRLGDESVRLTAADAEGAPVLSARSLVLRAPSVPRAPVTTGGQEPVFRLDWTAAPEVKPTEGLTATVLGEDVFGAGGSLTSLADLTAADADPSAAPDFVLVPLGGTSDGPADAGDPYATGNDVPGAVHALTTRTLSLVQEWLDTRGLDHSRLVFVTRGAVAADDTETVHDLAAAAAWGLVRSAQSENPDRFVLLDLDPNPAVDPDATTASARSGAPAAPDALRALLPGLPGLLATGDAQFAVRGGTALVGRLDRLATAPGLLAPTGVPWRLDTTGKGSLDNLVLAPCPEVLAPLGAHEVRIDVDATGLNFRDVLNALGMYPGESGPMGTEATGTVTAVGEAVTGLAPGDRVLGTVPGGFGPVVVADEHYLARVPEGWTKEQAASVPLVFLTALYAFRDLAGLSAGERVLIHAGAGGVGMAAVQLARHLGAEVFATASEGKWDVLRGMGLDGDHIASSRDVGFEEKFRAVTGGRGMDVVLNALAGEFVDASLRITAPGGRFLEMGKTDIRDPETVGGGVRYRAFDLGEAGPERNKGLLGELLDLFAEGALRPLPVRTWDVRRAREAFRFMSQAKHVGKIVLTMPPRWNPEGTVLITGGTGALGGHLARRLATAGMRHLLLTSRRGTDAPGAAELAAELRELGAEVTVAACDTTDRDATAALIGSVPAQHPLTAVVHTAGVLDDGVIASLTPERLAAVLRPKVDAAWHLHELTRDLDLAAFLPFSSIAGVMGSPGQGNYAAANSFLDALTRHRRALGLAGTSLAWGPWAHDGGMTSTLSDTDMRRMQSGGLPPLAVEQGLDLFDIARGSDETFLVLVGLAPGAMRGAAPEDLPPLFRSMVRSGRRTAAATDAAGAAAALGAELAGLDAADRVRRVTDLIREQAARVLGHASPKAVDVTREFRELGLDSLTALELRNHLSTATGLRLPATLVFDYPTPTALAEHFVSELTGDDTPQGPSLLAELDRLDALLAAAADDPDEITRAGLALRLGRMLDKVRGTAPDPTGPDVADDFESASADEVLAFIDNELGRLGDR</sequence>
<dbReference type="InterPro" id="IPR016039">
    <property type="entry name" value="Thiolase-like"/>
</dbReference>
<dbReference type="InterPro" id="IPR036291">
    <property type="entry name" value="NAD(P)-bd_dom_sf"/>
</dbReference>
<dbReference type="SUPFAM" id="SSF50129">
    <property type="entry name" value="GroES-like"/>
    <property type="match status" value="3"/>
</dbReference>
<dbReference type="Gene3D" id="3.30.70.3290">
    <property type="match status" value="4"/>
</dbReference>
<dbReference type="FunFam" id="1.10.1200.10:FF:000007">
    <property type="entry name" value="Probable polyketide synthase pks17"/>
    <property type="match status" value="4"/>
</dbReference>
<dbReference type="Gene3D" id="3.40.50.720">
    <property type="entry name" value="NAD(P)-binding Rossmann-like Domain"/>
    <property type="match status" value="4"/>
</dbReference>
<dbReference type="Pfam" id="PF16197">
    <property type="entry name" value="KAsynt_C_assoc"/>
    <property type="match status" value="4"/>
</dbReference>
<proteinExistence type="predicted"/>
<feature type="domain" description="Carrier" evidence="11">
    <location>
        <begin position="4047"/>
        <end position="4122"/>
    </location>
</feature>
<keyword evidence="5" id="KW-0808">Transferase</keyword>
<protein>
    <submittedName>
        <fullName evidence="14">SDR family NAD(P)-dependent oxidoreductase</fullName>
    </submittedName>
</protein>
<dbReference type="Pfam" id="PF22953">
    <property type="entry name" value="SpnB_Rossmann"/>
    <property type="match status" value="3"/>
</dbReference>
<dbReference type="GO" id="GO:0006633">
    <property type="term" value="P:fatty acid biosynthetic process"/>
    <property type="evidence" value="ECO:0007669"/>
    <property type="project" value="InterPro"/>
</dbReference>
<dbReference type="Gene3D" id="3.10.129.110">
    <property type="entry name" value="Polyketide synthase dehydratase"/>
    <property type="match status" value="3"/>
</dbReference>
<dbReference type="Pfam" id="PF08990">
    <property type="entry name" value="Docking"/>
    <property type="match status" value="1"/>
</dbReference>
<dbReference type="InterPro" id="IPR015083">
    <property type="entry name" value="NorB/c/GfsB-D-like_docking"/>
</dbReference>
<dbReference type="Gene3D" id="1.10.1200.10">
    <property type="entry name" value="ACP-like"/>
    <property type="match status" value="4"/>
</dbReference>
<dbReference type="FunFam" id="3.90.180.10:FF:000032">
    <property type="entry name" value="Probable polyketide synthase pks1"/>
    <property type="match status" value="3"/>
</dbReference>
<keyword evidence="8" id="KW-0012">Acyltransferase</keyword>
<feature type="region of interest" description="C-terminal hotdog fold" evidence="9">
    <location>
        <begin position="1059"/>
        <end position="1190"/>
    </location>
</feature>
<reference evidence="14" key="1">
    <citation type="submission" date="2023-03" db="EMBL/GenBank/DDBJ databases">
        <title>Borrelidin-producing and root-colonizing Streptomyces rochei is a potent biopesticide for soil-borne oomycete-caused plant diseases.</title>
        <authorList>
            <person name="Zhou D."/>
            <person name="Wang X."/>
            <person name="Navarro-Munoz J.C."/>
            <person name="Li W."/>
            <person name="Li J."/>
            <person name="Jiu M."/>
            <person name="Deng S."/>
            <person name="Ye Y."/>
            <person name="Daly P."/>
            <person name="Wei L."/>
        </authorList>
    </citation>
    <scope>NUCLEOTIDE SEQUENCE</scope>
    <source>
        <strain evidence="14">JK1</strain>
    </source>
</reference>
<keyword evidence="3" id="KW-0596">Phosphopantetheine</keyword>
<dbReference type="InterPro" id="IPR049551">
    <property type="entry name" value="PKS_DH_C"/>
</dbReference>
<organism evidence="14 15">
    <name type="scientific">Streptomyces rochei</name>
    <name type="common">Streptomyces parvullus</name>
    <dbReference type="NCBI Taxonomy" id="1928"/>
    <lineage>
        <taxon>Bacteria</taxon>
        <taxon>Bacillati</taxon>
        <taxon>Actinomycetota</taxon>
        <taxon>Actinomycetes</taxon>
        <taxon>Kitasatosporales</taxon>
        <taxon>Streptomycetaceae</taxon>
        <taxon>Streptomyces</taxon>
        <taxon>Streptomyces rochei group</taxon>
    </lineage>
</organism>
<evidence type="ECO:0000259" key="12">
    <source>
        <dbReference type="PROSITE" id="PS52004"/>
    </source>
</evidence>
<dbReference type="Gene3D" id="3.40.50.11460">
    <property type="match status" value="3"/>
</dbReference>
<dbReference type="InterPro" id="IPR014030">
    <property type="entry name" value="Ketoacyl_synth_N"/>
</dbReference>
<dbReference type="PANTHER" id="PTHR43775:SF51">
    <property type="entry name" value="INACTIVE PHENOLPHTHIOCEROL SYNTHESIS POLYKETIDE SYNTHASE TYPE I PKS1-RELATED"/>
    <property type="match status" value="1"/>
</dbReference>
<dbReference type="InterPro" id="IPR014031">
    <property type="entry name" value="Ketoacyl_synth_C"/>
</dbReference>
<dbReference type="SUPFAM" id="SSF53901">
    <property type="entry name" value="Thiolase-like"/>
    <property type="match status" value="4"/>
</dbReference>
<keyword evidence="7" id="KW-0511">Multifunctional enzyme</keyword>
<dbReference type="InterPro" id="IPR018201">
    <property type="entry name" value="Ketoacyl_synth_AS"/>
</dbReference>
<dbReference type="PANTHER" id="PTHR43775">
    <property type="entry name" value="FATTY ACID SYNTHASE"/>
    <property type="match status" value="1"/>
</dbReference>
<evidence type="ECO:0000256" key="9">
    <source>
        <dbReference type="PROSITE-ProRule" id="PRU01363"/>
    </source>
</evidence>